<dbReference type="PANTHER" id="PTHR10519">
    <property type="entry name" value="GABA-B RECEPTOR"/>
    <property type="match status" value="1"/>
</dbReference>
<feature type="domain" description="Receptor ligand binding region" evidence="9">
    <location>
        <begin position="301"/>
        <end position="529"/>
    </location>
</feature>
<dbReference type="Proteomes" id="UP001152797">
    <property type="component" value="Unassembled WGS sequence"/>
</dbReference>
<accession>A0A9P1CFQ6</accession>
<evidence type="ECO:0000256" key="7">
    <source>
        <dbReference type="ARBA" id="ARBA00023180"/>
    </source>
</evidence>
<name>A0A9P1CFQ6_9DINO</name>
<dbReference type="AlphaFoldDB" id="A0A9P1CFQ6"/>
<reference evidence="10" key="1">
    <citation type="submission" date="2022-10" db="EMBL/GenBank/DDBJ databases">
        <authorList>
            <person name="Chen Y."/>
            <person name="Dougan E. K."/>
            <person name="Chan C."/>
            <person name="Rhodes N."/>
            <person name="Thang M."/>
        </authorList>
    </citation>
    <scope>NUCLEOTIDE SEQUENCE</scope>
</reference>
<dbReference type="SUPFAM" id="SSF53822">
    <property type="entry name" value="Periplasmic binding protein-like I"/>
    <property type="match status" value="1"/>
</dbReference>
<keyword evidence="12" id="KW-1185">Reference proteome</keyword>
<dbReference type="EMBL" id="CAMXCT020001511">
    <property type="protein sequence ID" value="CAL1144140.1"/>
    <property type="molecule type" value="Genomic_DNA"/>
</dbReference>
<dbReference type="GO" id="GO:0038039">
    <property type="term" value="C:G protein-coupled receptor heterodimeric complex"/>
    <property type="evidence" value="ECO:0007669"/>
    <property type="project" value="TreeGrafter"/>
</dbReference>
<evidence type="ECO:0000313" key="10">
    <source>
        <dbReference type="EMBL" id="CAI3990765.1"/>
    </source>
</evidence>
<evidence type="ECO:0000313" key="11">
    <source>
        <dbReference type="EMBL" id="CAL1144140.1"/>
    </source>
</evidence>
<comment type="caution">
    <text evidence="10">The sequence shown here is derived from an EMBL/GenBank/DDBJ whole genome shotgun (WGS) entry which is preliminary data.</text>
</comment>
<dbReference type="PANTHER" id="PTHR10519:SF20">
    <property type="entry name" value="G-PROTEIN COUPLED RECEPTOR 156-RELATED"/>
    <property type="match status" value="1"/>
</dbReference>
<gene>
    <name evidence="10" type="ORF">C1SCF055_LOCUS17722</name>
</gene>
<keyword evidence="3" id="KW-1133">Transmembrane helix</keyword>
<evidence type="ECO:0000259" key="9">
    <source>
        <dbReference type="Pfam" id="PF01094"/>
    </source>
</evidence>
<evidence type="ECO:0000256" key="6">
    <source>
        <dbReference type="ARBA" id="ARBA00023170"/>
    </source>
</evidence>
<dbReference type="Gene3D" id="3.40.50.2300">
    <property type="match status" value="1"/>
</dbReference>
<comment type="subcellular location">
    <subcellularLocation>
        <location evidence="1">Membrane</location>
    </subcellularLocation>
</comment>
<evidence type="ECO:0000256" key="5">
    <source>
        <dbReference type="ARBA" id="ARBA00023136"/>
    </source>
</evidence>
<dbReference type="EMBL" id="CAMXCT010001511">
    <property type="protein sequence ID" value="CAI3990765.1"/>
    <property type="molecule type" value="Genomic_DNA"/>
</dbReference>
<evidence type="ECO:0000256" key="4">
    <source>
        <dbReference type="ARBA" id="ARBA00023040"/>
    </source>
</evidence>
<dbReference type="InterPro" id="IPR001828">
    <property type="entry name" value="ANF_lig-bd_rcpt"/>
</dbReference>
<dbReference type="OrthoDB" id="448410at2759"/>
<keyword evidence="5" id="KW-0472">Membrane</keyword>
<keyword evidence="8" id="KW-0807">Transducer</keyword>
<evidence type="ECO:0000256" key="3">
    <source>
        <dbReference type="ARBA" id="ARBA00022989"/>
    </source>
</evidence>
<sequence>MKSPHQVNYIDWKPYGPSNGALASFLSVAVHRGEKMVGVFCTQLPPEIEPRNSSAYLQDFIDDLSTTFEKFRYGSLEDKIYPPPTQPITDGFIAANDIWDQLKPLLIQEEQDMAAVRLLTEQLAEAAASLNPLLLDGAWEAYPALEGAKIQTSASLLLLLQRLTRDAVRFALNGQSAAFQGDIKSVDENLQALMNGRSGRRLVSKNDIDIVSSVEGVELLKLLETAWLLQKPKLVEFFDMTTPGEANLKSLIDAADDTRTAAEKVMQHVSTTTRTTTLIEVHVLTPVPLSGRWAAGQTFRTALRLAESLINNDQLILPGYELKHDIMDDECDGGKGADVVVSANTARDTYVALAGMGCNEVCRQVATLSASLKLPFLSFYCPTPDFSNVAVHPQLARLGTVLEPHLPQIMSELKVRHAWSHIFVISCDSSYSAEAERYVEILQNVGIRPTSLSPASDKRFEDIQNLMSGIKEQTTGEQRVVLVVGDETFFRTLICASITARLHSGLTWISFGVQRSEWWKKSDLSTSAQRQWVSETAGSFQFVKAFTELKTGWDLFRQSTEATRSVLTELYVTELKDALITVDGGESYHQAHQEWHPIYRSLLYRRKYYDIFFFDIEGNMIYSVYKEADFATNFAASSNGPWKDSGLGRVYQEAMANPDDIHYADFAPYGPSGGAEAAFFATGVRDSTDQLIGVYAIQLPPDYQKSIEDQVPECSLEAINAAYEGAVSVVGLGKPVSEDMEKPLPCFKGHSPRSFRALLDHHLQNGFPEGDLSTIVSDPYDDVKGLAVDGACAFAFSLQSMLKQGYTMGQVQHPDDEVYQRFTSFLRTSMDFQGISGRVKFGGNDRANTLAIQQVRQGRSTAAGHDTADPGSIEVGLVDPQGLRWLDNGTVADAWKIEPVPPFEQMWLIQAAVPWLNLDEEYPHETMMF</sequence>
<proteinExistence type="predicted"/>
<dbReference type="InterPro" id="IPR028082">
    <property type="entry name" value="Peripla_BP_I"/>
</dbReference>
<keyword evidence="4" id="KW-0297">G-protein coupled receptor</keyword>
<dbReference type="InterPro" id="IPR002455">
    <property type="entry name" value="GPCR3_GABA-B"/>
</dbReference>
<evidence type="ECO:0000313" key="12">
    <source>
        <dbReference type="Proteomes" id="UP001152797"/>
    </source>
</evidence>
<keyword evidence="7" id="KW-0325">Glycoprotein</keyword>
<dbReference type="GO" id="GO:0004965">
    <property type="term" value="F:G protein-coupled GABA receptor activity"/>
    <property type="evidence" value="ECO:0007669"/>
    <property type="project" value="InterPro"/>
</dbReference>
<evidence type="ECO:0000256" key="8">
    <source>
        <dbReference type="ARBA" id="ARBA00023224"/>
    </source>
</evidence>
<keyword evidence="2" id="KW-0812">Transmembrane</keyword>
<evidence type="ECO:0000256" key="2">
    <source>
        <dbReference type="ARBA" id="ARBA00022692"/>
    </source>
</evidence>
<reference evidence="11" key="2">
    <citation type="submission" date="2024-04" db="EMBL/GenBank/DDBJ databases">
        <authorList>
            <person name="Chen Y."/>
            <person name="Shah S."/>
            <person name="Dougan E. K."/>
            <person name="Thang M."/>
            <person name="Chan C."/>
        </authorList>
    </citation>
    <scope>NUCLEOTIDE SEQUENCE [LARGE SCALE GENOMIC DNA]</scope>
</reference>
<dbReference type="GO" id="GO:0007214">
    <property type="term" value="P:gamma-aminobutyric acid signaling pathway"/>
    <property type="evidence" value="ECO:0007669"/>
    <property type="project" value="TreeGrafter"/>
</dbReference>
<organism evidence="10">
    <name type="scientific">Cladocopium goreaui</name>
    <dbReference type="NCBI Taxonomy" id="2562237"/>
    <lineage>
        <taxon>Eukaryota</taxon>
        <taxon>Sar</taxon>
        <taxon>Alveolata</taxon>
        <taxon>Dinophyceae</taxon>
        <taxon>Suessiales</taxon>
        <taxon>Symbiodiniaceae</taxon>
        <taxon>Cladocopium</taxon>
    </lineage>
</organism>
<protein>
    <recommendedName>
        <fullName evidence="9">Receptor ligand binding region domain-containing protein</fullName>
    </recommendedName>
</protein>
<dbReference type="Pfam" id="PF01094">
    <property type="entry name" value="ANF_receptor"/>
    <property type="match status" value="1"/>
</dbReference>
<keyword evidence="6" id="KW-0675">Receptor</keyword>
<evidence type="ECO:0000256" key="1">
    <source>
        <dbReference type="ARBA" id="ARBA00004370"/>
    </source>
</evidence>
<dbReference type="EMBL" id="CAMXCT030001511">
    <property type="protein sequence ID" value="CAL4778077.1"/>
    <property type="molecule type" value="Genomic_DNA"/>
</dbReference>